<feature type="region of interest" description="Disordered" evidence="1">
    <location>
        <begin position="55"/>
        <end position="79"/>
    </location>
</feature>
<organism evidence="3 4">
    <name type="scientific">Aliiroseovarius zhejiangensis</name>
    <dbReference type="NCBI Taxonomy" id="1632025"/>
    <lineage>
        <taxon>Bacteria</taxon>
        <taxon>Pseudomonadati</taxon>
        <taxon>Pseudomonadota</taxon>
        <taxon>Alphaproteobacteria</taxon>
        <taxon>Rhodobacterales</taxon>
        <taxon>Paracoccaceae</taxon>
        <taxon>Aliiroseovarius</taxon>
    </lineage>
</organism>
<protein>
    <recommendedName>
        <fullName evidence="2">Extensin-like C-terminal domain-containing protein</fullName>
    </recommendedName>
</protein>
<gene>
    <name evidence="3" type="ORF">GCM10016455_17840</name>
</gene>
<evidence type="ECO:0000313" key="4">
    <source>
        <dbReference type="Proteomes" id="UP000609802"/>
    </source>
</evidence>
<evidence type="ECO:0000256" key="1">
    <source>
        <dbReference type="SAM" id="MobiDB-lite"/>
    </source>
</evidence>
<dbReference type="InterPro" id="IPR009683">
    <property type="entry name" value="Extensin-like_C"/>
</dbReference>
<reference evidence="4" key="1">
    <citation type="journal article" date="2019" name="Int. J. Syst. Evol. Microbiol.">
        <title>The Global Catalogue of Microorganisms (GCM) 10K type strain sequencing project: providing services to taxonomists for standard genome sequencing and annotation.</title>
        <authorList>
            <consortium name="The Broad Institute Genomics Platform"/>
            <consortium name="The Broad Institute Genome Sequencing Center for Infectious Disease"/>
            <person name="Wu L."/>
            <person name="Ma J."/>
        </authorList>
    </citation>
    <scope>NUCLEOTIDE SEQUENCE [LARGE SCALE GENOMIC DNA]</scope>
    <source>
        <strain evidence="4">KCTC 42443</strain>
    </source>
</reference>
<feature type="domain" description="Extensin-like C-terminal" evidence="2">
    <location>
        <begin position="138"/>
        <end position="292"/>
    </location>
</feature>
<dbReference type="Pfam" id="PF06904">
    <property type="entry name" value="Extensin-like_C"/>
    <property type="match status" value="1"/>
</dbReference>
<name>A0ABQ3IZB7_9RHOB</name>
<dbReference type="EMBL" id="BNCH01000003">
    <property type="protein sequence ID" value="GHE97719.1"/>
    <property type="molecule type" value="Genomic_DNA"/>
</dbReference>
<proteinExistence type="predicted"/>
<keyword evidence="4" id="KW-1185">Reference proteome</keyword>
<evidence type="ECO:0000259" key="2">
    <source>
        <dbReference type="Pfam" id="PF06904"/>
    </source>
</evidence>
<accession>A0ABQ3IZB7</accession>
<dbReference type="RefSeq" id="WP_229836666.1">
    <property type="nucleotide sequence ID" value="NZ_BNCH01000003.1"/>
</dbReference>
<comment type="caution">
    <text evidence="3">The sequence shown here is derived from an EMBL/GenBank/DDBJ whole genome shotgun (WGS) entry which is preliminary data.</text>
</comment>
<sequence length="292" mass="31177">MTKGWPGQGLWRGWLMGMLLGCSFGLPAIAAAPETSQRPEPRPDTVTVAMIRSSGSAASDKIERPQVRPQAQTHASATRAAVAPTAFAVRRSLRPNLRPKGFARKIAASTPKPVNSGRRGRICGVNEIKGQAISAIPGRIRGCGVSDPVRVTEVSGVKLSQPAVMDCTTAKALNKWVRDGVFPSVGRLGGGPATLRVAAHYACRTRNNQPGAKVSEHGRGRAIDISGITLKNGATITVLKGWRDPVKGKVLKRMHKAACGPFGTVLGPNSDRFHKDHLHLDTARYRSGSYCR</sequence>
<dbReference type="Proteomes" id="UP000609802">
    <property type="component" value="Unassembled WGS sequence"/>
</dbReference>
<evidence type="ECO:0000313" key="3">
    <source>
        <dbReference type="EMBL" id="GHE97719.1"/>
    </source>
</evidence>